<accession>A0ABD2ZA93</accession>
<protein>
    <submittedName>
        <fullName evidence="2">Uncharacterized protein</fullName>
    </submittedName>
</protein>
<reference evidence="2 3" key="1">
    <citation type="submission" date="2024-11" db="EMBL/GenBank/DDBJ databases">
        <title>A near-complete genome assembly of Cinchona calisaya.</title>
        <authorList>
            <person name="Lian D.C."/>
            <person name="Zhao X.W."/>
            <person name="Wei L."/>
        </authorList>
    </citation>
    <scope>NUCLEOTIDE SEQUENCE [LARGE SCALE GENOMIC DNA]</scope>
    <source>
        <tissue evidence="2">Nenye</tissue>
    </source>
</reference>
<organism evidence="2 3">
    <name type="scientific">Cinchona calisaya</name>
    <dbReference type="NCBI Taxonomy" id="153742"/>
    <lineage>
        <taxon>Eukaryota</taxon>
        <taxon>Viridiplantae</taxon>
        <taxon>Streptophyta</taxon>
        <taxon>Embryophyta</taxon>
        <taxon>Tracheophyta</taxon>
        <taxon>Spermatophyta</taxon>
        <taxon>Magnoliopsida</taxon>
        <taxon>eudicotyledons</taxon>
        <taxon>Gunneridae</taxon>
        <taxon>Pentapetalae</taxon>
        <taxon>asterids</taxon>
        <taxon>lamiids</taxon>
        <taxon>Gentianales</taxon>
        <taxon>Rubiaceae</taxon>
        <taxon>Cinchonoideae</taxon>
        <taxon>Cinchoneae</taxon>
        <taxon>Cinchona</taxon>
    </lineage>
</organism>
<name>A0ABD2ZA93_9GENT</name>
<dbReference type="AlphaFoldDB" id="A0ABD2ZA93"/>
<dbReference type="Proteomes" id="UP001630127">
    <property type="component" value="Unassembled WGS sequence"/>
</dbReference>
<feature type="coiled-coil region" evidence="1">
    <location>
        <begin position="117"/>
        <end position="144"/>
    </location>
</feature>
<evidence type="ECO:0000313" key="3">
    <source>
        <dbReference type="Proteomes" id="UP001630127"/>
    </source>
</evidence>
<gene>
    <name evidence="2" type="ORF">ACH5RR_023291</name>
</gene>
<comment type="caution">
    <text evidence="2">The sequence shown here is derived from an EMBL/GenBank/DDBJ whole genome shotgun (WGS) entry which is preliminary data.</text>
</comment>
<keyword evidence="3" id="KW-1185">Reference proteome</keyword>
<dbReference type="EMBL" id="JBJUIK010000010">
    <property type="protein sequence ID" value="KAL3516389.1"/>
    <property type="molecule type" value="Genomic_DNA"/>
</dbReference>
<evidence type="ECO:0000256" key="1">
    <source>
        <dbReference type="SAM" id="Coils"/>
    </source>
</evidence>
<keyword evidence="1" id="KW-0175">Coiled coil</keyword>
<proteinExistence type="predicted"/>
<sequence length="172" mass="19573">MQIIVANSTEALESLCDEFWKVANVHLARSEKVEKLKLKDALVSFRFGAISIHYDSTLLRADWLSFCTEVIPRQLCYVVARLVLQLLRRACYPFVLEQGISTEEVESAYEDLTSRTILLLQKAVEELSAKNEQLMKENMILNVKLRAVEVKGNTSTSYMSWIFGITSESCLS</sequence>
<evidence type="ECO:0000313" key="2">
    <source>
        <dbReference type="EMBL" id="KAL3516389.1"/>
    </source>
</evidence>